<dbReference type="Pfam" id="PF18145">
    <property type="entry name" value="SAVED"/>
    <property type="match status" value="1"/>
</dbReference>
<evidence type="ECO:0000256" key="1">
    <source>
        <dbReference type="SAM" id="Phobius"/>
    </source>
</evidence>
<comment type="caution">
    <text evidence="3">The sequence shown here is derived from an EMBL/GenBank/DDBJ whole genome shotgun (WGS) entry which is preliminary data.</text>
</comment>
<dbReference type="EMBL" id="PNJD01000030">
    <property type="protein sequence ID" value="PMP98108.1"/>
    <property type="molecule type" value="Genomic_DNA"/>
</dbReference>
<protein>
    <recommendedName>
        <fullName evidence="2">SMODS-associated and fused to various effectors domain-containing protein</fullName>
    </recommendedName>
</protein>
<name>A0A2N7QGN3_9BACT</name>
<keyword evidence="1" id="KW-1133">Transmembrane helix</keyword>
<proteinExistence type="predicted"/>
<keyword evidence="1" id="KW-0812">Transmembrane</keyword>
<evidence type="ECO:0000313" key="4">
    <source>
        <dbReference type="Proteomes" id="UP000235619"/>
    </source>
</evidence>
<dbReference type="InterPro" id="IPR040836">
    <property type="entry name" value="SAVED"/>
</dbReference>
<reference evidence="3 4" key="1">
    <citation type="submission" date="2018-01" db="EMBL/GenBank/DDBJ databases">
        <title>Metagenomic assembled genomes from two thermal pools in the Uzon Caldera, Kamchatka, Russia.</title>
        <authorList>
            <person name="Wilkins L."/>
            <person name="Ettinger C."/>
        </authorList>
    </citation>
    <scope>NUCLEOTIDE SEQUENCE [LARGE SCALE GENOMIC DNA]</scope>
    <source>
        <strain evidence="3">ARK-04</strain>
    </source>
</reference>
<sequence>QRHNLRLITPLQIKKFETIKIYLENETWDIPFYVTSASRQEFLDFKNSDSYQGKKNLAEFDILKGIELFYGLSEENFYLVTGKLSTKETWEGFCKEFYDKINLIKHRLPGVKTFHIGIRGAVSFGFALGVLFSHFDPFVFYHYQVVEGIPKYHPIPVFTPRELKERLTKEYELIKPNFEKRGDDLVIILNFSHHEPTADVKRYISEILKEPSFLILETEKKGNLPVEVFFEVARESASFIQEIRKTFSFNSYHFFFSCPIPIAFMVGLAFGHYAEGWIYNYEKEEAIYRPVLNFKVLRKIREEENLPAF</sequence>
<accession>A0A2N7QGN3</accession>
<feature type="domain" description="SMODS-associated and fused to various effectors" evidence="2">
    <location>
        <begin position="170"/>
        <end position="293"/>
    </location>
</feature>
<feature type="transmembrane region" description="Helical" evidence="1">
    <location>
        <begin position="254"/>
        <end position="274"/>
    </location>
</feature>
<dbReference type="NCBIfam" id="NF033611">
    <property type="entry name" value="SAVED"/>
    <property type="match status" value="1"/>
</dbReference>
<gene>
    <name evidence="3" type="ORF">C0169_00585</name>
</gene>
<keyword evidence="1" id="KW-0472">Membrane</keyword>
<evidence type="ECO:0000313" key="3">
    <source>
        <dbReference type="EMBL" id="PMP98108.1"/>
    </source>
</evidence>
<evidence type="ECO:0000259" key="2">
    <source>
        <dbReference type="Pfam" id="PF18145"/>
    </source>
</evidence>
<organism evidence="3 4">
    <name type="scientific">Thermodesulfobacterium geofontis</name>
    <dbReference type="NCBI Taxonomy" id="1295609"/>
    <lineage>
        <taxon>Bacteria</taxon>
        <taxon>Pseudomonadati</taxon>
        <taxon>Thermodesulfobacteriota</taxon>
        <taxon>Thermodesulfobacteria</taxon>
        <taxon>Thermodesulfobacteriales</taxon>
        <taxon>Thermodesulfobacteriaceae</taxon>
        <taxon>Thermodesulfobacterium</taxon>
    </lineage>
</organism>
<dbReference type="AlphaFoldDB" id="A0A2N7QGN3"/>
<feature type="non-terminal residue" evidence="3">
    <location>
        <position position="1"/>
    </location>
</feature>
<dbReference type="Proteomes" id="UP000235619">
    <property type="component" value="Unassembled WGS sequence"/>
</dbReference>